<reference evidence="11 12" key="1">
    <citation type="submission" date="2014-03" db="EMBL/GenBank/DDBJ databases">
        <title>Genomics of Bifidobacteria.</title>
        <authorList>
            <person name="Ventura M."/>
            <person name="Milani C."/>
            <person name="Lugli G.A."/>
        </authorList>
    </citation>
    <scope>NUCLEOTIDE SEQUENCE [LARGE SCALE GENOMIC DNA]</scope>
    <source>
        <strain evidence="11 12">LMG 21589</strain>
    </source>
</reference>
<comment type="catalytic activity">
    <reaction evidence="7">
        <text>D-glucose 6-phosphate + NADP(+) = 6-phospho-D-glucono-1,5-lactone + NADPH + H(+)</text>
        <dbReference type="Rhea" id="RHEA:15841"/>
        <dbReference type="ChEBI" id="CHEBI:15378"/>
        <dbReference type="ChEBI" id="CHEBI:57783"/>
        <dbReference type="ChEBI" id="CHEBI:57955"/>
        <dbReference type="ChEBI" id="CHEBI:58349"/>
        <dbReference type="ChEBI" id="CHEBI:61548"/>
        <dbReference type="EC" id="1.1.1.49"/>
    </reaction>
</comment>
<feature type="region of interest" description="Disordered" evidence="8">
    <location>
        <begin position="1"/>
        <end position="23"/>
    </location>
</feature>
<dbReference type="InterPro" id="IPR001282">
    <property type="entry name" value="G6P_DH"/>
</dbReference>
<name>A0A087DGK7_9BIFI</name>
<dbReference type="InterPro" id="IPR022675">
    <property type="entry name" value="G6P_DH_C"/>
</dbReference>
<dbReference type="HAMAP" id="MF_00966">
    <property type="entry name" value="G6PD"/>
    <property type="match status" value="1"/>
</dbReference>
<evidence type="ECO:0000256" key="8">
    <source>
        <dbReference type="SAM" id="MobiDB-lite"/>
    </source>
</evidence>
<feature type="binding site" evidence="7">
    <location>
        <position position="79"/>
    </location>
    <ligand>
        <name>NADP(+)</name>
        <dbReference type="ChEBI" id="CHEBI:58349"/>
    </ligand>
</feature>
<dbReference type="Gene3D" id="3.30.360.10">
    <property type="entry name" value="Dihydrodipicolinate Reductase, domain 2"/>
    <property type="match status" value="1"/>
</dbReference>
<comment type="similarity">
    <text evidence="2 7">Belongs to the glucose-6-phosphate dehydrogenase family.</text>
</comment>
<dbReference type="PRINTS" id="PR00079">
    <property type="entry name" value="G6PDHDRGNASE"/>
</dbReference>
<dbReference type="AlphaFoldDB" id="A0A087DGK7"/>
<feature type="binding site" evidence="7">
    <location>
        <position position="216"/>
    </location>
    <ligand>
        <name>substrate</name>
    </ligand>
</feature>
<evidence type="ECO:0000256" key="6">
    <source>
        <dbReference type="ARBA" id="ARBA00023277"/>
    </source>
</evidence>
<dbReference type="NCBIfam" id="TIGR00871">
    <property type="entry name" value="zwf"/>
    <property type="match status" value="1"/>
</dbReference>
<dbReference type="Pfam" id="PF00479">
    <property type="entry name" value="G6PD_N"/>
    <property type="match status" value="1"/>
</dbReference>
<dbReference type="OrthoDB" id="9802739at2"/>
<feature type="domain" description="Glucose-6-phosphate dehydrogenase NAD-binding" evidence="9">
    <location>
        <begin position="42"/>
        <end position="225"/>
    </location>
</feature>
<keyword evidence="12" id="KW-1185">Reference proteome</keyword>
<comment type="caution">
    <text evidence="7">Lacks conserved residue(s) required for the propagation of feature annotation.</text>
</comment>
<dbReference type="SUPFAM" id="SSF51735">
    <property type="entry name" value="NAD(P)-binding Rossmann-fold domains"/>
    <property type="match status" value="1"/>
</dbReference>
<evidence type="ECO:0000256" key="2">
    <source>
        <dbReference type="ARBA" id="ARBA00009975"/>
    </source>
</evidence>
<dbReference type="EMBL" id="JGZO01000006">
    <property type="protein sequence ID" value="KFI94657.1"/>
    <property type="molecule type" value="Genomic_DNA"/>
</dbReference>
<dbReference type="GO" id="GO:0004345">
    <property type="term" value="F:glucose-6-phosphate dehydrogenase activity"/>
    <property type="evidence" value="ECO:0007669"/>
    <property type="project" value="UniProtKB-UniRule"/>
</dbReference>
<gene>
    <name evidence="7" type="primary">zwf</name>
    <name evidence="11" type="ORF">BSCA_0708</name>
</gene>
<evidence type="ECO:0000256" key="3">
    <source>
        <dbReference type="ARBA" id="ARBA00022526"/>
    </source>
</evidence>
<dbReference type="GO" id="GO:0050661">
    <property type="term" value="F:NADP binding"/>
    <property type="evidence" value="ECO:0007669"/>
    <property type="project" value="UniProtKB-UniRule"/>
</dbReference>
<feature type="binding site" evidence="7">
    <location>
        <position position="376"/>
    </location>
    <ligand>
        <name>substrate</name>
    </ligand>
</feature>
<dbReference type="Gene3D" id="3.40.50.720">
    <property type="entry name" value="NAD(P)-binding Rossmann-like Domain"/>
    <property type="match status" value="1"/>
</dbReference>
<dbReference type="FunFam" id="3.30.360.10:FF:000011">
    <property type="entry name" value="Glucose-6-phosphate 1-dehydrogenase"/>
    <property type="match status" value="1"/>
</dbReference>
<sequence>MSDSITPVSGSGGPVAPEHWTNPLRDPRDLRLPRIAGPCSIVIFGVTGDLSRKKLLPAIYDLANRGLLPPSFGLTGFARRDWTEDHFKDFVRENVIAHCRTPFKESTWTQLAAGIRFVQGTFDDPKAFERLSNTVAELDRDRGTRGNHAFYMSVPPRAFPVVSRQLADCGLSCSSEGAWRRVIIEKPFGHDLQSAKELDRVVSEVFDPSSVFRIDHYLGKETVQNMLALRFANAMYEPIWNANYVDHVQITMAEDIGVAGRAGYYDGIGAARDVIQNHLLQLLALTAMEEPVSFAASDLTAEKTKILSAVRLPKDLAAHTARGQYAAGWQGSHEVVGYLDEKGINPASITETYAAIRLDIDTRRWAGVPFYLRCGKRLGKRVTEIAVVFKRAPHLPFESTATRELGKNAIVIRVQPDEGVTMRFGAKVPGGTSMEVRDVSMDFSYGRSFTESSPEAYERLILDVLLGDPPLFPTTREVELSWEILDPIEEFWSTLGQPQPYRSGTWGPEEADEMLARDGRQWRMP</sequence>
<dbReference type="Pfam" id="PF02781">
    <property type="entry name" value="G6PD_C"/>
    <property type="match status" value="1"/>
</dbReference>
<feature type="binding site" evidence="7">
    <location>
        <position position="254"/>
    </location>
    <ligand>
        <name>substrate</name>
    </ligand>
</feature>
<dbReference type="SUPFAM" id="SSF55347">
    <property type="entry name" value="Glyceraldehyde-3-phosphate dehydrogenase-like, C-terminal domain"/>
    <property type="match status" value="1"/>
</dbReference>
<dbReference type="PANTHER" id="PTHR23429:SF0">
    <property type="entry name" value="GLUCOSE-6-PHOSPHATE 1-DEHYDROGENASE"/>
    <property type="match status" value="1"/>
</dbReference>
<comment type="pathway">
    <text evidence="1 7">Carbohydrate degradation; pentose phosphate pathway; D-ribulose 5-phosphate from D-glucose 6-phosphate (oxidative stage): step 1/3.</text>
</comment>
<evidence type="ECO:0000256" key="5">
    <source>
        <dbReference type="ARBA" id="ARBA00023002"/>
    </source>
</evidence>
<comment type="function">
    <text evidence="7">Catalyzes the oxidation of glucose 6-phosphate to 6-phosphogluconolactone.</text>
</comment>
<dbReference type="InterPro" id="IPR019796">
    <property type="entry name" value="G6P_DH_AS"/>
</dbReference>
<comment type="caution">
    <text evidence="11">The sequence shown here is derived from an EMBL/GenBank/DDBJ whole genome shotgun (WGS) entry which is preliminary data.</text>
</comment>
<evidence type="ECO:0000313" key="12">
    <source>
        <dbReference type="Proteomes" id="UP000029033"/>
    </source>
</evidence>
<dbReference type="RefSeq" id="WP_033517276.1">
    <property type="nucleotide sequence ID" value="NZ_CAUPKV010000005.1"/>
</dbReference>
<feature type="active site" description="Proton acceptor" evidence="7">
    <location>
        <position position="278"/>
    </location>
</feature>
<dbReference type="STRING" id="158787.BSCA_0708"/>
<evidence type="ECO:0000313" key="11">
    <source>
        <dbReference type="EMBL" id="KFI94657.1"/>
    </source>
</evidence>
<keyword evidence="3 7" id="KW-0313">Glucose metabolism</keyword>
<dbReference type="PIRSF" id="PIRSF000110">
    <property type="entry name" value="G6PD"/>
    <property type="match status" value="1"/>
</dbReference>
<dbReference type="GeneID" id="85166480"/>
<dbReference type="GO" id="GO:0009051">
    <property type="term" value="P:pentose-phosphate shunt, oxidative branch"/>
    <property type="evidence" value="ECO:0007669"/>
    <property type="project" value="TreeGrafter"/>
</dbReference>
<accession>A0A087DGK7</accession>
<evidence type="ECO:0000256" key="1">
    <source>
        <dbReference type="ARBA" id="ARBA00004937"/>
    </source>
</evidence>
<keyword evidence="5 7" id="KW-0560">Oxidoreductase</keyword>
<dbReference type="Proteomes" id="UP000029033">
    <property type="component" value="Unassembled WGS sequence"/>
</dbReference>
<dbReference type="PANTHER" id="PTHR23429">
    <property type="entry name" value="GLUCOSE-6-PHOSPHATE 1-DEHYDROGENASE G6PD"/>
    <property type="match status" value="1"/>
</dbReference>
<evidence type="ECO:0000256" key="4">
    <source>
        <dbReference type="ARBA" id="ARBA00022857"/>
    </source>
</evidence>
<dbReference type="InterPro" id="IPR036291">
    <property type="entry name" value="NAD(P)-bd_dom_sf"/>
</dbReference>
<organism evidence="11 12">
    <name type="scientific">Bifidobacterium scardovii</name>
    <dbReference type="NCBI Taxonomy" id="158787"/>
    <lineage>
        <taxon>Bacteria</taxon>
        <taxon>Bacillati</taxon>
        <taxon>Actinomycetota</taxon>
        <taxon>Actinomycetes</taxon>
        <taxon>Bifidobacteriales</taxon>
        <taxon>Bifidobacteriaceae</taxon>
        <taxon>Bifidobacterium</taxon>
    </lineage>
</organism>
<dbReference type="eggNOG" id="COG0364">
    <property type="taxonomic scope" value="Bacteria"/>
</dbReference>
<evidence type="ECO:0000256" key="7">
    <source>
        <dbReference type="HAMAP-Rule" id="MF_00966"/>
    </source>
</evidence>
<dbReference type="GO" id="GO:0006006">
    <property type="term" value="P:glucose metabolic process"/>
    <property type="evidence" value="ECO:0007669"/>
    <property type="project" value="UniProtKB-KW"/>
</dbReference>
<dbReference type="EC" id="1.1.1.49" evidence="7"/>
<feature type="binding site" evidence="7">
    <location>
        <position position="273"/>
    </location>
    <ligand>
        <name>substrate</name>
    </ligand>
</feature>
<feature type="domain" description="Glucose-6-phosphate dehydrogenase C-terminal" evidence="10">
    <location>
        <begin position="227"/>
        <end position="523"/>
    </location>
</feature>
<proteinExistence type="inferred from homology"/>
<feature type="binding site" evidence="7">
    <location>
        <position position="220"/>
    </location>
    <ligand>
        <name>substrate</name>
    </ligand>
</feature>
<keyword evidence="4 7" id="KW-0521">NADP</keyword>
<evidence type="ECO:0000259" key="9">
    <source>
        <dbReference type="Pfam" id="PF00479"/>
    </source>
</evidence>
<evidence type="ECO:0000259" key="10">
    <source>
        <dbReference type="Pfam" id="PF02781"/>
    </source>
</evidence>
<dbReference type="InterPro" id="IPR022674">
    <property type="entry name" value="G6P_DH_NAD-bd"/>
</dbReference>
<keyword evidence="6 7" id="KW-0119">Carbohydrate metabolism</keyword>
<feature type="binding site" evidence="7">
    <location>
        <position position="186"/>
    </location>
    <ligand>
        <name>NADP(+)</name>
        <dbReference type="ChEBI" id="CHEBI:58349"/>
    </ligand>
</feature>
<protein>
    <recommendedName>
        <fullName evidence="7">Glucose-6-phosphate 1-dehydrogenase</fullName>
        <shortName evidence="7">G6PD</shortName>
        <ecNumber evidence="7">1.1.1.49</ecNumber>
    </recommendedName>
</protein>
<dbReference type="UniPathway" id="UPA00115">
    <property type="reaction ID" value="UER00408"/>
</dbReference>
<dbReference type="GO" id="GO:0005829">
    <property type="term" value="C:cytosol"/>
    <property type="evidence" value="ECO:0007669"/>
    <property type="project" value="TreeGrafter"/>
</dbReference>
<dbReference type="PROSITE" id="PS00069">
    <property type="entry name" value="G6P_DEHYDROGENASE"/>
    <property type="match status" value="1"/>
</dbReference>